<evidence type="ECO:0000313" key="1">
    <source>
        <dbReference type="EMBL" id="AMK54822.1"/>
    </source>
</evidence>
<dbReference type="Proteomes" id="UP000069771">
    <property type="component" value="Chromosome"/>
</dbReference>
<accession>A0A140DVZ5</accession>
<evidence type="ECO:0000313" key="2">
    <source>
        <dbReference type="Proteomes" id="UP000069771"/>
    </source>
</evidence>
<keyword evidence="2" id="KW-1185">Reference proteome</keyword>
<gene>
    <name evidence="1" type="ORF">AALO17_16880</name>
</gene>
<dbReference type="KEGG" id="fro:AALO17_16880"/>
<dbReference type="EMBL" id="CP011391">
    <property type="protein sequence ID" value="AMK54822.1"/>
    <property type="molecule type" value="Genomic_DNA"/>
</dbReference>
<dbReference type="AlphaFoldDB" id="A0A140DVZ5"/>
<protein>
    <submittedName>
        <fullName evidence="1">Uncharacterized protein</fullName>
    </submittedName>
</protein>
<proteinExistence type="predicted"/>
<reference evidence="1 2" key="1">
    <citation type="journal article" date="2016" name="Gut Pathog.">
        <title>Whole genome sequencing of "Faecalibaculum rodentium" ALO17, isolated from C57BL/6J laboratory mouse feces.</title>
        <authorList>
            <person name="Lim S."/>
            <person name="Chang D.H."/>
            <person name="Ahn S."/>
            <person name="Kim B.C."/>
        </authorList>
    </citation>
    <scope>NUCLEOTIDE SEQUENCE [LARGE SCALE GENOMIC DNA]</scope>
    <source>
        <strain evidence="1 2">Alo17</strain>
    </source>
</reference>
<organism evidence="1 2">
    <name type="scientific">Faecalibaculum rodentium</name>
    <dbReference type="NCBI Taxonomy" id="1702221"/>
    <lineage>
        <taxon>Bacteria</taxon>
        <taxon>Bacillati</taxon>
        <taxon>Bacillota</taxon>
        <taxon>Erysipelotrichia</taxon>
        <taxon>Erysipelotrichales</taxon>
        <taxon>Erysipelotrichaceae</taxon>
        <taxon>Faecalibaculum</taxon>
    </lineage>
</organism>
<sequence length="47" mass="5130">MGSCFLFLVVIGFIVQQGSRTGQDVKNREPKLSACFAVHFGDAVRLS</sequence>
<name>A0A140DVZ5_9FIRM</name>